<feature type="domain" description="Methionyl/Leucyl tRNA synthetase" evidence="11">
    <location>
        <begin position="161"/>
        <end position="369"/>
    </location>
</feature>
<evidence type="ECO:0000256" key="10">
    <source>
        <dbReference type="RuleBase" id="RU363039"/>
    </source>
</evidence>
<evidence type="ECO:0000256" key="1">
    <source>
        <dbReference type="ARBA" id="ARBA00003314"/>
    </source>
</evidence>
<dbReference type="GO" id="GO:0005524">
    <property type="term" value="F:ATP binding"/>
    <property type="evidence" value="ECO:0007669"/>
    <property type="project" value="UniProtKB-KW"/>
</dbReference>
<keyword evidence="5 10" id="KW-0547">Nucleotide-binding</keyword>
<name>A0A2M6WCD3_9BACT</name>
<evidence type="ECO:0000256" key="3">
    <source>
        <dbReference type="ARBA" id="ARBA00018753"/>
    </source>
</evidence>
<comment type="function">
    <text evidence="1">Is required not only for elongation of protein synthesis but also for the initiation of all mRNA translation through initiator tRNA(fMet) aminoacylation.</text>
</comment>
<dbReference type="InterPro" id="IPR014758">
    <property type="entry name" value="Met-tRNA_synth"/>
</dbReference>
<organism evidence="13 14">
    <name type="scientific">Candidatus Komeilibacteria bacterium CG10_big_fil_rev_8_21_14_0_10_41_13</name>
    <dbReference type="NCBI Taxonomy" id="1974476"/>
    <lineage>
        <taxon>Bacteria</taxon>
        <taxon>Candidatus Komeiliibacteriota</taxon>
    </lineage>
</organism>
<dbReference type="Pfam" id="PF09334">
    <property type="entry name" value="tRNA-synt_1g"/>
    <property type="match status" value="2"/>
</dbReference>
<dbReference type="InterPro" id="IPR041872">
    <property type="entry name" value="Anticodon_Met"/>
</dbReference>
<evidence type="ECO:0000313" key="13">
    <source>
        <dbReference type="EMBL" id="PIT90375.1"/>
    </source>
</evidence>
<protein>
    <recommendedName>
        <fullName evidence="3">Methionine--tRNA ligase</fullName>
        <ecNumber evidence="2">6.1.1.10</ecNumber>
    </recommendedName>
    <alternativeName>
        <fullName evidence="9">Methionyl-tRNA synthetase</fullName>
    </alternativeName>
</protein>
<evidence type="ECO:0000256" key="9">
    <source>
        <dbReference type="ARBA" id="ARBA00030904"/>
    </source>
</evidence>
<dbReference type="NCBIfam" id="TIGR00398">
    <property type="entry name" value="metG"/>
    <property type="match status" value="1"/>
</dbReference>
<dbReference type="CDD" id="cd00814">
    <property type="entry name" value="MetRS_core"/>
    <property type="match status" value="1"/>
</dbReference>
<reference evidence="14" key="1">
    <citation type="submission" date="2017-09" db="EMBL/GenBank/DDBJ databases">
        <title>Depth-based differentiation of microbial function through sediment-hosted aquifers and enrichment of novel symbionts in the deep terrestrial subsurface.</title>
        <authorList>
            <person name="Probst A.J."/>
            <person name="Ladd B."/>
            <person name="Jarett J.K."/>
            <person name="Geller-Mcgrath D.E."/>
            <person name="Sieber C.M.K."/>
            <person name="Emerson J.B."/>
            <person name="Anantharaman K."/>
            <person name="Thomas B.C."/>
            <person name="Malmstrom R."/>
            <person name="Stieglmeier M."/>
            <person name="Klingl A."/>
            <person name="Woyke T."/>
            <person name="Ryan C.M."/>
            <person name="Banfield J.F."/>
        </authorList>
    </citation>
    <scope>NUCLEOTIDE SEQUENCE [LARGE SCALE GENOMIC DNA]</scope>
</reference>
<dbReference type="EMBL" id="PFBO01000090">
    <property type="protein sequence ID" value="PIT90375.1"/>
    <property type="molecule type" value="Genomic_DNA"/>
</dbReference>
<keyword evidence="7 10" id="KW-0648">Protein biosynthesis</keyword>
<feature type="domain" description="Methionyl/Leucyl tRNA synthetase" evidence="11">
    <location>
        <begin position="8"/>
        <end position="160"/>
    </location>
</feature>
<dbReference type="InterPro" id="IPR009080">
    <property type="entry name" value="tRNAsynth_Ia_anticodon-bd"/>
</dbReference>
<dbReference type="InterPro" id="IPR015413">
    <property type="entry name" value="Methionyl/Leucyl_tRNA_Synth"/>
</dbReference>
<dbReference type="EC" id="6.1.1.10" evidence="2"/>
<keyword evidence="6 10" id="KW-0067">ATP-binding</keyword>
<evidence type="ECO:0000256" key="5">
    <source>
        <dbReference type="ARBA" id="ARBA00022741"/>
    </source>
</evidence>
<evidence type="ECO:0000256" key="8">
    <source>
        <dbReference type="ARBA" id="ARBA00023146"/>
    </source>
</evidence>
<comment type="similarity">
    <text evidence="10">Belongs to the class-I aminoacyl-tRNA synthetase family.</text>
</comment>
<dbReference type="InterPro" id="IPR014729">
    <property type="entry name" value="Rossmann-like_a/b/a_fold"/>
</dbReference>
<comment type="caution">
    <text evidence="13">The sequence shown here is derived from an EMBL/GenBank/DDBJ whole genome shotgun (WGS) entry which is preliminary data.</text>
</comment>
<dbReference type="InterPro" id="IPR033911">
    <property type="entry name" value="MetRS_core"/>
</dbReference>
<dbReference type="GO" id="GO:0004825">
    <property type="term" value="F:methionine-tRNA ligase activity"/>
    <property type="evidence" value="ECO:0007669"/>
    <property type="project" value="UniProtKB-EC"/>
</dbReference>
<dbReference type="Proteomes" id="UP000230543">
    <property type="component" value="Unassembled WGS sequence"/>
</dbReference>
<feature type="domain" description="Methionyl-tRNA synthetase anticodon-binding" evidence="12">
    <location>
        <begin position="391"/>
        <end position="467"/>
    </location>
</feature>
<evidence type="ECO:0000259" key="11">
    <source>
        <dbReference type="Pfam" id="PF09334"/>
    </source>
</evidence>
<evidence type="ECO:0000313" key="14">
    <source>
        <dbReference type="Proteomes" id="UP000230543"/>
    </source>
</evidence>
<proteinExistence type="inferred from homology"/>
<evidence type="ECO:0000256" key="4">
    <source>
        <dbReference type="ARBA" id="ARBA00022598"/>
    </source>
</evidence>
<dbReference type="Gene3D" id="1.10.730.10">
    <property type="entry name" value="Isoleucyl-tRNA Synthetase, Domain 1"/>
    <property type="match status" value="1"/>
</dbReference>
<dbReference type="FunFam" id="2.170.220.10:FF:000003">
    <property type="entry name" value="Methionine--tRNA ligase"/>
    <property type="match status" value="1"/>
</dbReference>
<gene>
    <name evidence="13" type="ORF">COU22_02510</name>
</gene>
<dbReference type="AlphaFoldDB" id="A0A2M6WCD3"/>
<sequence length="482" mass="55350">MSSNKNKYYITTPIYYVNDRPHIGHAYTTLVADVLARYYSLKLGEDKVFFLTGTDEHGDKVARSAKEAGLEPQAFTDQIAELYKQAWQNLNINYNYFIRTTDQDHVGAVQKIFNELKEAKTPKGNPAIYQADYQGLYCTGCEKFMTDKDLVDGKCPDHNREPEELSEKNWFFRLSDYTQILEEKIIKDEILILPEGRKNETLGLIKQGVSDFSISRESVKWGVEIPFDRSQKSYVWVDALSNYITAIGYPDDQVKFKAWWPADLHLMAQDILKFHAFYWPALLMALDLPLPKTEFIHGFFTIDGRKMSKTVGNVIKPDDLVKKYGADGTRYLLLSQFSFGFESDIKVELFDERYNSDLANGLGNLASRTANLIEKNDLPVKVELMEEKVENSLIENYNFNEALKEIREMMTEADQLIDQTKPWELVKSDIEQATKVLTEVAGRIVRLALRLRPFMPQTAGQLIDQFTAGKIVKGESLFPRIN</sequence>
<keyword evidence="8 10" id="KW-0030">Aminoacyl-tRNA synthetase</keyword>
<dbReference type="SUPFAM" id="SSF47323">
    <property type="entry name" value="Anticodon-binding domain of a subclass of class I aminoacyl-tRNA synthetases"/>
    <property type="match status" value="1"/>
</dbReference>
<dbReference type="GO" id="GO:0006431">
    <property type="term" value="P:methionyl-tRNA aminoacylation"/>
    <property type="evidence" value="ECO:0007669"/>
    <property type="project" value="InterPro"/>
</dbReference>
<keyword evidence="4 10" id="KW-0436">Ligase</keyword>
<dbReference type="InterPro" id="IPR023457">
    <property type="entry name" value="Met-tRNA_synth_2"/>
</dbReference>
<evidence type="ECO:0000256" key="6">
    <source>
        <dbReference type="ARBA" id="ARBA00022840"/>
    </source>
</evidence>
<dbReference type="Gene3D" id="2.170.220.10">
    <property type="match status" value="1"/>
</dbReference>
<dbReference type="Pfam" id="PF19303">
    <property type="entry name" value="Anticodon_3"/>
    <property type="match status" value="1"/>
</dbReference>
<dbReference type="Gene3D" id="3.40.50.620">
    <property type="entry name" value="HUPs"/>
    <property type="match status" value="1"/>
</dbReference>
<accession>A0A2M6WCD3</accession>
<evidence type="ECO:0000256" key="2">
    <source>
        <dbReference type="ARBA" id="ARBA00012838"/>
    </source>
</evidence>
<dbReference type="SUPFAM" id="SSF52374">
    <property type="entry name" value="Nucleotidylyl transferase"/>
    <property type="match status" value="1"/>
</dbReference>
<evidence type="ECO:0000259" key="12">
    <source>
        <dbReference type="Pfam" id="PF19303"/>
    </source>
</evidence>
<dbReference type="PRINTS" id="PR01041">
    <property type="entry name" value="TRNASYNTHMET"/>
</dbReference>
<dbReference type="PANTHER" id="PTHR43326">
    <property type="entry name" value="METHIONYL-TRNA SYNTHETASE"/>
    <property type="match status" value="1"/>
</dbReference>
<dbReference type="PANTHER" id="PTHR43326:SF1">
    <property type="entry name" value="METHIONINE--TRNA LIGASE, MITOCHONDRIAL"/>
    <property type="match status" value="1"/>
</dbReference>
<evidence type="ECO:0000256" key="7">
    <source>
        <dbReference type="ARBA" id="ARBA00022917"/>
    </source>
</evidence>